<organism evidence="2 3">
    <name type="scientific">Bionectria ochroleuca</name>
    <name type="common">Gliocladium roseum</name>
    <dbReference type="NCBI Taxonomy" id="29856"/>
    <lineage>
        <taxon>Eukaryota</taxon>
        <taxon>Fungi</taxon>
        <taxon>Dikarya</taxon>
        <taxon>Ascomycota</taxon>
        <taxon>Pezizomycotina</taxon>
        <taxon>Sordariomycetes</taxon>
        <taxon>Hypocreomycetidae</taxon>
        <taxon>Hypocreales</taxon>
        <taxon>Bionectriaceae</taxon>
        <taxon>Clonostachys</taxon>
    </lineage>
</organism>
<feature type="compositionally biased region" description="Polar residues" evidence="1">
    <location>
        <begin position="65"/>
        <end position="81"/>
    </location>
</feature>
<evidence type="ECO:0000313" key="2">
    <source>
        <dbReference type="EMBL" id="KAF9742543.1"/>
    </source>
</evidence>
<sequence length="92" mass="9751">MHVPPQEAEPEGPEALLPTGLVVGFPGSIDTAHKSRECGSSKEEGTLYALVESVKALWLEGARVATTSPGSNALTSNATQEPESRHEVNLQR</sequence>
<proteinExistence type="predicted"/>
<gene>
    <name evidence="2" type="ORF">IM811_009196</name>
</gene>
<comment type="caution">
    <text evidence="2">The sequence shown here is derived from an EMBL/GenBank/DDBJ whole genome shotgun (WGS) entry which is preliminary data.</text>
</comment>
<dbReference type="Proteomes" id="UP000616885">
    <property type="component" value="Unassembled WGS sequence"/>
</dbReference>
<protein>
    <submittedName>
        <fullName evidence="2">Uncharacterized protein</fullName>
    </submittedName>
</protein>
<feature type="region of interest" description="Disordered" evidence="1">
    <location>
        <begin position="65"/>
        <end position="92"/>
    </location>
</feature>
<evidence type="ECO:0000256" key="1">
    <source>
        <dbReference type="SAM" id="MobiDB-lite"/>
    </source>
</evidence>
<dbReference type="AlphaFoldDB" id="A0A8H7N0Z9"/>
<dbReference type="EMBL" id="JADCTT010000020">
    <property type="protein sequence ID" value="KAF9742543.1"/>
    <property type="molecule type" value="Genomic_DNA"/>
</dbReference>
<feature type="compositionally biased region" description="Basic and acidic residues" evidence="1">
    <location>
        <begin position="82"/>
        <end position="92"/>
    </location>
</feature>
<evidence type="ECO:0000313" key="3">
    <source>
        <dbReference type="Proteomes" id="UP000616885"/>
    </source>
</evidence>
<accession>A0A8H7N0Z9</accession>
<name>A0A8H7N0Z9_BIOOC</name>
<reference evidence="2" key="1">
    <citation type="submission" date="2020-10" db="EMBL/GenBank/DDBJ databases">
        <title>High-Quality Genome Resource of Clonostachys rosea strain S41 by Oxford Nanopore Long-Read Sequencing.</title>
        <authorList>
            <person name="Wang H."/>
        </authorList>
    </citation>
    <scope>NUCLEOTIDE SEQUENCE</scope>
    <source>
        <strain evidence="2">S41</strain>
    </source>
</reference>